<evidence type="ECO:0000259" key="1">
    <source>
        <dbReference type="Pfam" id="PF01326"/>
    </source>
</evidence>
<dbReference type="InterPro" id="IPR002192">
    <property type="entry name" value="PPDK_AMP/ATP-bd"/>
</dbReference>
<dbReference type="InterPro" id="IPR013815">
    <property type="entry name" value="ATP_grasp_subdomain_1"/>
</dbReference>
<dbReference type="SUPFAM" id="SSF56059">
    <property type="entry name" value="Glutathione synthetase ATP-binding domain-like"/>
    <property type="match status" value="1"/>
</dbReference>
<proteinExistence type="predicted"/>
<dbReference type="GO" id="GO:0005524">
    <property type="term" value="F:ATP binding"/>
    <property type="evidence" value="ECO:0007669"/>
    <property type="project" value="InterPro"/>
</dbReference>
<dbReference type="GO" id="GO:0016301">
    <property type="term" value="F:kinase activity"/>
    <property type="evidence" value="ECO:0007669"/>
    <property type="project" value="InterPro"/>
</dbReference>
<dbReference type="PANTHER" id="PTHR43615">
    <property type="entry name" value="PHOSPHOENOLPYRUVATE SYNTHASE-RELATED"/>
    <property type="match status" value="1"/>
</dbReference>
<dbReference type="Pfam" id="PF01326">
    <property type="entry name" value="PPDK_N"/>
    <property type="match status" value="1"/>
</dbReference>
<feature type="domain" description="Pyruvate phosphate dikinase AMP/ATP-binding" evidence="1">
    <location>
        <begin position="24"/>
        <end position="311"/>
    </location>
</feature>
<reference evidence="2" key="1">
    <citation type="journal article" date="2005" name="Appl. Environ. Microbiol.">
        <title>Metagenomic analysis reveals diverse polyketide synthase gene clusters in microorganisms associated with the marine sponge Discodermia dissoluta.</title>
        <authorList>
            <person name="Schirmer A."/>
            <person name="Gadkari R."/>
            <person name="Reeves C.D."/>
            <person name="Ibrahim F."/>
            <person name="DeLong E.F."/>
            <person name="Hutchinson C.R."/>
        </authorList>
    </citation>
    <scope>NUCLEOTIDE SEQUENCE</scope>
</reference>
<dbReference type="InterPro" id="IPR051549">
    <property type="entry name" value="PEP_Utilizing_Enz"/>
</dbReference>
<dbReference type="EMBL" id="AY907538">
    <property type="protein sequence ID" value="AAY00044.1"/>
    <property type="molecule type" value="Genomic_DNA"/>
</dbReference>
<dbReference type="PANTHER" id="PTHR43615:SF1">
    <property type="entry name" value="PPDK_N DOMAIN-CONTAINING PROTEIN"/>
    <property type="match status" value="1"/>
</dbReference>
<dbReference type="Gene3D" id="3.30.1490.20">
    <property type="entry name" value="ATP-grasp fold, A domain"/>
    <property type="match status" value="1"/>
</dbReference>
<dbReference type="AlphaFoldDB" id="Q49HJ3"/>
<name>Q49HJ3_9BACT</name>
<evidence type="ECO:0000313" key="2">
    <source>
        <dbReference type="EMBL" id="AAY00044.1"/>
    </source>
</evidence>
<organism evidence="2">
    <name type="scientific">uncultured bacterial symbiont of Discodermia dissoluta</name>
    <dbReference type="NCBI Taxonomy" id="323654"/>
    <lineage>
        <taxon>Bacteria</taxon>
        <taxon>environmental samples</taxon>
    </lineage>
</organism>
<sequence>MSCMLSESSAKLIEADDASSVQVSLVGGKGAELAHLRAAGLRVPPWFCLSSEACREFLGVHGWSTNALAQTSEEARQTALAELAKASLAGTWVDPFRERVRAMLELSGAVVVRSSANVEDSAQAAFAGQFKTELGLTDVEAVCAAVIGCWLSLFADHAIRYAETMKRVNDLAMAVVVQQFVPADVAGVLFTMNPTTHDRDQAVVEAVWGLGEGLVSGLAVPDRFVVARDRSVVATEIGAKSRGLYWNPVQNKVEERANPRYFCRQAALSEVQVDALVEIGYACEQRVGCPQDIEWAICQDRIYVLQARPITA</sequence>
<dbReference type="Gene3D" id="3.30.470.20">
    <property type="entry name" value="ATP-grasp fold, B domain"/>
    <property type="match status" value="1"/>
</dbReference>
<accession>Q49HJ3</accession>
<protein>
    <submittedName>
        <fullName evidence="2">ORF9</fullName>
    </submittedName>
</protein>